<proteinExistence type="predicted"/>
<dbReference type="InterPro" id="IPR001646">
    <property type="entry name" value="5peptide_repeat"/>
</dbReference>
<dbReference type="EMBL" id="SOAW01000002">
    <property type="protein sequence ID" value="TDT31133.1"/>
    <property type="molecule type" value="Genomic_DNA"/>
</dbReference>
<dbReference type="AlphaFoldDB" id="A0A4R7J457"/>
<dbReference type="Gene3D" id="2.160.20.80">
    <property type="entry name" value="E3 ubiquitin-protein ligase SopA"/>
    <property type="match status" value="1"/>
</dbReference>
<dbReference type="OrthoDB" id="218695at2"/>
<dbReference type="SUPFAM" id="SSF141571">
    <property type="entry name" value="Pentapeptide repeat-like"/>
    <property type="match status" value="1"/>
</dbReference>
<name>A0A4R7J457_9ACTN</name>
<evidence type="ECO:0000313" key="2">
    <source>
        <dbReference type="Proteomes" id="UP000295371"/>
    </source>
</evidence>
<dbReference type="RefSeq" id="WP_133755440.1">
    <property type="nucleotide sequence ID" value="NZ_SOAW01000002.1"/>
</dbReference>
<dbReference type="InterPro" id="IPR051082">
    <property type="entry name" value="Pentapeptide-BTB/POZ_domain"/>
</dbReference>
<dbReference type="PANTHER" id="PTHR14136">
    <property type="entry name" value="BTB_POZ DOMAIN-CONTAINING PROTEIN KCTD9"/>
    <property type="match status" value="1"/>
</dbReference>
<organism evidence="1 2">
    <name type="scientific">Naumannella halotolerans</name>
    <dbReference type="NCBI Taxonomy" id="993414"/>
    <lineage>
        <taxon>Bacteria</taxon>
        <taxon>Bacillati</taxon>
        <taxon>Actinomycetota</taxon>
        <taxon>Actinomycetes</taxon>
        <taxon>Propionibacteriales</taxon>
        <taxon>Propionibacteriaceae</taxon>
        <taxon>Naumannella</taxon>
    </lineage>
</organism>
<sequence length="277" mass="29121">MSDYSNLLDVITKDRELPDGWDTWGIKSTRPDLTTRNGFQWPFPGGVAEAPNMLDHNGSCPREEGDGLCVATTWAGMASGGFPARTLLLVAYNMADARGDQVGKCRVPRVAVVDLVDGERLVRDHGANSYLRGANLSGANLRGADLSEADLRGADLSGADLSGADLSEADLRGAYLSGADLSDANLSRANLSRANLSGADLSGANLSDANLSRANLSRANLSDANLSRANLSRANLSEANLSRANLSRANLSEAYLSGAYLSGHDVDDLRSRGAVIV</sequence>
<comment type="caution">
    <text evidence="1">The sequence shown here is derived from an EMBL/GenBank/DDBJ whole genome shotgun (WGS) entry which is preliminary data.</text>
</comment>
<dbReference type="Pfam" id="PF00805">
    <property type="entry name" value="Pentapeptide"/>
    <property type="match status" value="2"/>
</dbReference>
<reference evidence="1 2" key="1">
    <citation type="submission" date="2019-03" db="EMBL/GenBank/DDBJ databases">
        <title>Genomic Encyclopedia of Archaeal and Bacterial Type Strains, Phase II (KMG-II): from individual species to whole genera.</title>
        <authorList>
            <person name="Goeker M."/>
        </authorList>
    </citation>
    <scope>NUCLEOTIDE SEQUENCE [LARGE SCALE GENOMIC DNA]</scope>
    <source>
        <strain evidence="1 2">DSM 24323</strain>
    </source>
</reference>
<dbReference type="Proteomes" id="UP000295371">
    <property type="component" value="Unassembled WGS sequence"/>
</dbReference>
<evidence type="ECO:0000313" key="1">
    <source>
        <dbReference type="EMBL" id="TDT31133.1"/>
    </source>
</evidence>
<dbReference type="PANTHER" id="PTHR14136:SF17">
    <property type="entry name" value="BTB_POZ DOMAIN-CONTAINING PROTEIN KCTD9"/>
    <property type="match status" value="1"/>
</dbReference>
<gene>
    <name evidence="1" type="ORF">CLV29_2546</name>
</gene>
<accession>A0A4R7J457</accession>
<protein>
    <submittedName>
        <fullName evidence="1">Pentapeptide repeat protein</fullName>
    </submittedName>
</protein>
<keyword evidence="2" id="KW-1185">Reference proteome</keyword>